<reference evidence="1 2" key="1">
    <citation type="journal article" date="2012" name="J. Bacteriol.">
        <title>Genome Sequence of Pectin-Degrading Alishewanella aestuarii Strain B11T, Isolated from Tidal Flat Sediment.</title>
        <authorList>
            <person name="Jung J."/>
            <person name="Choi S."/>
            <person name="Chun J."/>
            <person name="Park W."/>
        </authorList>
    </citation>
    <scope>NUCLEOTIDE SEQUENCE [LARGE SCALE GENOMIC DNA]</scope>
    <source>
        <strain evidence="1 2">B11</strain>
    </source>
</reference>
<comment type="caution">
    <text evidence="1">The sequence shown here is derived from an EMBL/GenBank/DDBJ whole genome shotgun (WGS) entry which is preliminary data.</text>
</comment>
<organism evidence="1 2">
    <name type="scientific">Alishewanella aestuarii B11</name>
    <dbReference type="NCBI Taxonomy" id="1197174"/>
    <lineage>
        <taxon>Bacteria</taxon>
        <taxon>Pseudomonadati</taxon>
        <taxon>Pseudomonadota</taxon>
        <taxon>Gammaproteobacteria</taxon>
        <taxon>Alteromonadales</taxon>
        <taxon>Alteromonadaceae</taxon>
        <taxon>Alishewanella</taxon>
    </lineage>
</organism>
<dbReference type="Proteomes" id="UP000012043">
    <property type="component" value="Unassembled WGS sequence"/>
</dbReference>
<keyword evidence="2" id="KW-1185">Reference proteome</keyword>
<dbReference type="AlphaFoldDB" id="J2IH05"/>
<name>J2IH05_9ALTE</name>
<dbReference type="EMBL" id="ALAB01000005">
    <property type="protein sequence ID" value="EJI86492.1"/>
    <property type="molecule type" value="Genomic_DNA"/>
</dbReference>
<accession>J2IH05</accession>
<evidence type="ECO:0000313" key="1">
    <source>
        <dbReference type="EMBL" id="EJI86492.1"/>
    </source>
</evidence>
<proteinExistence type="predicted"/>
<dbReference type="PATRIC" id="fig|1197174.4.peg.793"/>
<gene>
    <name evidence="1" type="ORF">AEST_08080</name>
</gene>
<protein>
    <submittedName>
        <fullName evidence="1">Uncharacterized protein</fullName>
    </submittedName>
</protein>
<sequence>MTSGRAQAAVRGRILCIRAWNKHNGALRDLQGLPRQY</sequence>
<evidence type="ECO:0000313" key="2">
    <source>
        <dbReference type="Proteomes" id="UP000012043"/>
    </source>
</evidence>